<evidence type="ECO:0000256" key="1">
    <source>
        <dbReference type="SAM" id="Phobius"/>
    </source>
</evidence>
<dbReference type="Proteomes" id="UP001476798">
    <property type="component" value="Unassembled WGS sequence"/>
</dbReference>
<keyword evidence="1" id="KW-0472">Membrane</keyword>
<keyword evidence="1" id="KW-0812">Transmembrane</keyword>
<feature type="transmembrane region" description="Helical" evidence="1">
    <location>
        <begin position="21"/>
        <end position="52"/>
    </location>
</feature>
<comment type="caution">
    <text evidence="2">The sequence shown here is derived from an EMBL/GenBank/DDBJ whole genome shotgun (WGS) entry which is preliminary data.</text>
</comment>
<evidence type="ECO:0000313" key="3">
    <source>
        <dbReference type="Proteomes" id="UP001476798"/>
    </source>
</evidence>
<dbReference type="PANTHER" id="PTHR23302:SF4">
    <property type="entry name" value="TRANSMEMBRANE CHANNEL-LIKE PROTEIN 6"/>
    <property type="match status" value="1"/>
</dbReference>
<organism evidence="2 3">
    <name type="scientific">Goodea atripinnis</name>
    <dbReference type="NCBI Taxonomy" id="208336"/>
    <lineage>
        <taxon>Eukaryota</taxon>
        <taxon>Metazoa</taxon>
        <taxon>Chordata</taxon>
        <taxon>Craniata</taxon>
        <taxon>Vertebrata</taxon>
        <taxon>Euteleostomi</taxon>
        <taxon>Actinopterygii</taxon>
        <taxon>Neopterygii</taxon>
        <taxon>Teleostei</taxon>
        <taxon>Neoteleostei</taxon>
        <taxon>Acanthomorphata</taxon>
        <taxon>Ovalentaria</taxon>
        <taxon>Atherinomorphae</taxon>
        <taxon>Cyprinodontiformes</taxon>
        <taxon>Goodeidae</taxon>
        <taxon>Goodea</taxon>
    </lineage>
</organism>
<keyword evidence="3" id="KW-1185">Reference proteome</keyword>
<reference evidence="2 3" key="1">
    <citation type="submission" date="2021-06" db="EMBL/GenBank/DDBJ databases">
        <authorList>
            <person name="Palmer J.M."/>
        </authorList>
    </citation>
    <scope>NUCLEOTIDE SEQUENCE [LARGE SCALE GENOMIC DNA]</scope>
    <source>
        <strain evidence="2 3">GA_2019</strain>
        <tissue evidence="2">Muscle</tissue>
    </source>
</reference>
<dbReference type="InterPro" id="IPR038900">
    <property type="entry name" value="TMC"/>
</dbReference>
<name>A0ABV0P1I5_9TELE</name>
<gene>
    <name evidence="2" type="ORF">GOODEAATRI_004531</name>
</gene>
<proteinExistence type="predicted"/>
<dbReference type="EMBL" id="JAHRIO010060162">
    <property type="protein sequence ID" value="MEQ2177529.1"/>
    <property type="molecule type" value="Genomic_DNA"/>
</dbReference>
<evidence type="ECO:0000313" key="2">
    <source>
        <dbReference type="EMBL" id="MEQ2177529.1"/>
    </source>
</evidence>
<dbReference type="PANTHER" id="PTHR23302">
    <property type="entry name" value="TRANSMEMBRANE CHANNEL-RELATED"/>
    <property type="match status" value="1"/>
</dbReference>
<sequence length="79" mass="8889">MRKLRAMPLSLVDKMEISGRYGTGVLSYFLFLRTLLFINLLLFIITCLFLVIPQAVHPPPTDPRLNSVTAIELLTGTVK</sequence>
<keyword evidence="1" id="KW-1133">Transmembrane helix</keyword>
<accession>A0ABV0P1I5</accession>
<protein>
    <submittedName>
        <fullName evidence="2">Uncharacterized protein</fullName>
    </submittedName>
</protein>